<dbReference type="CDD" id="cd14792">
    <property type="entry name" value="GH27"/>
    <property type="match status" value="1"/>
</dbReference>
<comment type="catalytic activity">
    <reaction evidence="6">
        <text>Hydrolysis of terminal, non-reducing alpha-D-galactose residues in alpha-D-galactosides, including galactose oligosaccharides, galactomannans and galactolipids.</text>
        <dbReference type="EC" id="3.2.1.22"/>
    </reaction>
</comment>
<name>A0A0R1N315_9LACO</name>
<dbReference type="SUPFAM" id="SSF51011">
    <property type="entry name" value="Glycosyl hydrolase domain"/>
    <property type="match status" value="1"/>
</dbReference>
<evidence type="ECO:0000256" key="4">
    <source>
        <dbReference type="ARBA" id="ARBA00022801"/>
    </source>
</evidence>
<gene>
    <name evidence="8" type="ORF">FD09_GL000351</name>
</gene>
<comment type="similarity">
    <text evidence="1">Belongs to the glycosyl hydrolase 36 family.</text>
</comment>
<dbReference type="InterPro" id="IPR032179">
    <property type="entry name" value="Cry22Aa_Ig-like"/>
</dbReference>
<dbReference type="PRINTS" id="PR00740">
    <property type="entry name" value="GLHYDRLASE27"/>
</dbReference>
<dbReference type="InterPro" id="IPR013780">
    <property type="entry name" value="Glyco_hydro_b"/>
</dbReference>
<keyword evidence="3" id="KW-0732">Signal</keyword>
<dbReference type="InterPro" id="IPR041233">
    <property type="entry name" value="Melibiase_C"/>
</dbReference>
<accession>A0A0R1N315</accession>
<dbReference type="InterPro" id="IPR044060">
    <property type="entry name" value="Bacterial_rp_domain"/>
</dbReference>
<dbReference type="AlphaFoldDB" id="A0A0R1N315"/>
<evidence type="ECO:0000256" key="6">
    <source>
        <dbReference type="RuleBase" id="RU361168"/>
    </source>
</evidence>
<keyword evidence="6" id="KW-1015">Disulfide bond</keyword>
<evidence type="ECO:0000259" key="7">
    <source>
        <dbReference type="PROSITE" id="PS51175"/>
    </source>
</evidence>
<dbReference type="Proteomes" id="UP000051330">
    <property type="component" value="Unassembled WGS sequence"/>
</dbReference>
<feature type="domain" description="CBM6" evidence="7">
    <location>
        <begin position="170"/>
        <end position="294"/>
    </location>
</feature>
<dbReference type="InterPro" id="IPR013783">
    <property type="entry name" value="Ig-like_fold"/>
</dbReference>
<keyword evidence="5 6" id="KW-0326">Glycosidase</keyword>
<dbReference type="PROSITE" id="PS51175">
    <property type="entry name" value="CBM6"/>
    <property type="match status" value="1"/>
</dbReference>
<dbReference type="STRING" id="1423792.FD09_GL000351"/>
<dbReference type="GO" id="GO:0005975">
    <property type="term" value="P:carbohydrate metabolic process"/>
    <property type="evidence" value="ECO:0007669"/>
    <property type="project" value="InterPro"/>
</dbReference>
<keyword evidence="9" id="KW-1185">Reference proteome</keyword>
<dbReference type="PANTHER" id="PTHR11452:SF75">
    <property type="entry name" value="ALPHA-GALACTOSIDASE MEL1"/>
    <property type="match status" value="1"/>
</dbReference>
<dbReference type="InterPro" id="IPR002241">
    <property type="entry name" value="Glyco_hydro_27"/>
</dbReference>
<dbReference type="EMBL" id="AZEC01000001">
    <property type="protein sequence ID" value="KRL14694.1"/>
    <property type="molecule type" value="Genomic_DNA"/>
</dbReference>
<dbReference type="InterPro" id="IPR008979">
    <property type="entry name" value="Galactose-bd-like_sf"/>
</dbReference>
<dbReference type="Pfam" id="PF16403">
    <property type="entry name" value="Bact_surface_Ig-like"/>
    <property type="match status" value="1"/>
</dbReference>
<dbReference type="GO" id="GO:0004557">
    <property type="term" value="F:alpha-galactosidase activity"/>
    <property type="evidence" value="ECO:0007669"/>
    <property type="project" value="UniProtKB-EC"/>
</dbReference>
<keyword evidence="4 6" id="KW-0378">Hydrolase</keyword>
<protein>
    <recommendedName>
        <fullName evidence="6">Alpha-galactosidase</fullName>
        <ecNumber evidence="6">3.2.1.22</ecNumber>
    </recommendedName>
    <alternativeName>
        <fullName evidence="6">Melibiase</fullName>
    </alternativeName>
</protein>
<dbReference type="Pfam" id="PF18998">
    <property type="entry name" value="Flg_new_2"/>
    <property type="match status" value="2"/>
</dbReference>
<dbReference type="PROSITE" id="PS00512">
    <property type="entry name" value="ALPHA_GALACTOSIDASE"/>
    <property type="match status" value="1"/>
</dbReference>
<dbReference type="Pfam" id="PF17801">
    <property type="entry name" value="Melibiase_C"/>
    <property type="match status" value="1"/>
</dbReference>
<dbReference type="Gene3D" id="1.20.1270.90">
    <property type="entry name" value="AF1782-like"/>
    <property type="match status" value="1"/>
</dbReference>
<dbReference type="InterPro" id="IPR005084">
    <property type="entry name" value="CBM6"/>
</dbReference>
<dbReference type="PATRIC" id="fig|1423792.3.peg.353"/>
<dbReference type="Gene3D" id="2.60.40.10">
    <property type="entry name" value="Immunoglobulins"/>
    <property type="match status" value="1"/>
</dbReference>
<dbReference type="Gene3D" id="2.60.120.260">
    <property type="entry name" value="Galactose-binding domain-like"/>
    <property type="match status" value="2"/>
</dbReference>
<evidence type="ECO:0000256" key="1">
    <source>
        <dbReference type="ARBA" id="ARBA00006202"/>
    </source>
</evidence>
<evidence type="ECO:0000256" key="2">
    <source>
        <dbReference type="ARBA" id="ARBA00009743"/>
    </source>
</evidence>
<comment type="caution">
    <text evidence="8">The sequence shown here is derived from an EMBL/GenBank/DDBJ whole genome shotgun (WGS) entry which is preliminary data.</text>
</comment>
<dbReference type="Gene3D" id="2.60.40.1180">
    <property type="entry name" value="Golgi alpha-mannosidase II"/>
    <property type="match status" value="1"/>
</dbReference>
<organism evidence="8 9">
    <name type="scientific">Schleiferilactobacillus perolens DSM 12744</name>
    <dbReference type="NCBI Taxonomy" id="1423792"/>
    <lineage>
        <taxon>Bacteria</taxon>
        <taxon>Bacillati</taxon>
        <taxon>Bacillota</taxon>
        <taxon>Bacilli</taxon>
        <taxon>Lactobacillales</taxon>
        <taxon>Lactobacillaceae</taxon>
        <taxon>Schleiferilactobacillus</taxon>
    </lineage>
</organism>
<dbReference type="Gene3D" id="3.20.20.70">
    <property type="entry name" value="Aldolase class I"/>
    <property type="match status" value="1"/>
</dbReference>
<dbReference type="InterPro" id="IPR000111">
    <property type="entry name" value="Glyco_hydro_27/36_CS"/>
</dbReference>
<evidence type="ECO:0000256" key="5">
    <source>
        <dbReference type="ARBA" id="ARBA00023295"/>
    </source>
</evidence>
<proteinExistence type="inferred from homology"/>
<dbReference type="PANTHER" id="PTHR11452">
    <property type="entry name" value="ALPHA-GALACTOSIDASE/ALPHA-N-ACETYLGALACTOSAMINIDASE"/>
    <property type="match status" value="1"/>
</dbReference>
<reference evidence="8 9" key="1">
    <citation type="journal article" date="2015" name="Genome Announc.">
        <title>Expanding the biotechnology potential of lactobacilli through comparative genomics of 213 strains and associated genera.</title>
        <authorList>
            <person name="Sun Z."/>
            <person name="Harris H.M."/>
            <person name="McCann A."/>
            <person name="Guo C."/>
            <person name="Argimon S."/>
            <person name="Zhang W."/>
            <person name="Yang X."/>
            <person name="Jeffery I.B."/>
            <person name="Cooney J.C."/>
            <person name="Kagawa T.F."/>
            <person name="Liu W."/>
            <person name="Song Y."/>
            <person name="Salvetti E."/>
            <person name="Wrobel A."/>
            <person name="Rasinkangas P."/>
            <person name="Parkhill J."/>
            <person name="Rea M.C."/>
            <person name="O'Sullivan O."/>
            <person name="Ritari J."/>
            <person name="Douillard F.P."/>
            <person name="Paul Ross R."/>
            <person name="Yang R."/>
            <person name="Briner A.E."/>
            <person name="Felis G.E."/>
            <person name="de Vos W.M."/>
            <person name="Barrangou R."/>
            <person name="Klaenhammer T.R."/>
            <person name="Caufield P.W."/>
            <person name="Cui Y."/>
            <person name="Zhang H."/>
            <person name="O'Toole P.W."/>
        </authorList>
    </citation>
    <scope>NUCLEOTIDE SEQUENCE [LARGE SCALE GENOMIC DNA]</scope>
    <source>
        <strain evidence="8 9">DSM 12744</strain>
    </source>
</reference>
<dbReference type="SUPFAM" id="SSF51445">
    <property type="entry name" value="(Trans)glycosidases"/>
    <property type="match status" value="2"/>
</dbReference>
<dbReference type="Pfam" id="PF16499">
    <property type="entry name" value="Melibiase_2"/>
    <property type="match status" value="2"/>
</dbReference>
<comment type="similarity">
    <text evidence="2 6">Belongs to the glycosyl hydrolase 27 family.</text>
</comment>
<dbReference type="InterPro" id="IPR013785">
    <property type="entry name" value="Aldolase_TIM"/>
</dbReference>
<dbReference type="InterPro" id="IPR017853">
    <property type="entry name" value="GH"/>
</dbReference>
<evidence type="ECO:0000313" key="9">
    <source>
        <dbReference type="Proteomes" id="UP000051330"/>
    </source>
</evidence>
<evidence type="ECO:0000313" key="8">
    <source>
        <dbReference type="EMBL" id="KRL14694.1"/>
    </source>
</evidence>
<dbReference type="GO" id="GO:0030246">
    <property type="term" value="F:carbohydrate binding"/>
    <property type="evidence" value="ECO:0007669"/>
    <property type="project" value="InterPro"/>
</dbReference>
<dbReference type="EC" id="3.2.1.22" evidence="6"/>
<sequence>MASADTASSALPPQMGWSSWNAFRQNVSEQQINGIADTLVKSGLSDAGYRYLNIDDDWQSAQRDQNGSLQWNPATFPSGANLITQLHQKGLKVGLYTSVGDLTCEDMPGSLWHEQKDATTFAQWGVDYLKDDYCHVVDMDSDMQTPDGFFSIAPDVDYISLASAGSGEGTHMQAEAATLSGNATVKSGGGADDGQYVTGLSKNGGTITFNNVLATQAGQYTLTIGVYKTYSQYTKYIQAVVNGAKTYDTIESRTSGWSPTARVQIPIQLHEGTNTITLQNPITNQLTDSQMRYSKMGNALKEATTAQAAITGNPVRPVFYSISEHGRTQPWTWAGNYANSWRTTHDISASWGSMLTNYDATVGLYAYQKPGAYNDPDMLEVGNGLSYEENKSHFTLWSMMSAPLILGNDIRGLMNADGTINHDAQNKAYDVITNKKVIALNQAEPLLAAKRIQNNVNGIDILVKPLADQQVAVAFLNRNSSASTPQSLDLTTLKAQDSRTTLPVSDQYSATDLWAATDATKEIGKTLTTDAIPGHGIKVYTISTKAAVGETHTIKISASDHGSVTTAPAEKVKDGQSVTITGKADDGYKLAQVIVNGKTYDVSNNQYTVANVNEDLTIQGVFTTATVTKNALQSLTPITATGAIGDDWTKLNIPDKITGQLDNGNSVDIPVVWNQYSFDTTNDKEQVVTGTLQLPDNVSNPDQLQPTVKITLTQSAETDVNIGLDATAYVDPTALYTGKKASYLNDNILDDHATGGTGVLALTKPFADLVTSGKNYFTYTWTKPISMSAVALASWYGQSQGPTGYEVYASTDGITFTNKVGEVKDITWPHNDDTIDSEPIAFDQPIENVKAIKVIITGSNEVWGVSSVINEFGVLGHYMDGSSTNPPTPAAKPVISFPSTEHVKISATVDGKAITSGDAITPGATVTFTATADKGYSPTFTLNGQTITLDADNKFTTAPVFQDISFGASITDTPLNWNDLDQAIAAAKKLVAGNYTPDSFKAVTDALAEAETLRQQTNASQLRIDSVAKKLNDAIKALELNRLSVTYQNTDHIQIIASVGGQTINSGDQVTPGSQVTFTVKVDSGYYGTYTINGKTVTLTADGTYTTAPVTENITLAAIQSTDRPTPPVTPPVTYPTPVFSFTNGFEKDATINQGASFDPNAGISAWTDSSKTTAIPAGDWTVTGNVDVNKPGTYTLTYTIKNGYNQTATLTRTIKVVASSTEDTLSSPISTR</sequence>
<dbReference type="SUPFAM" id="SSF49785">
    <property type="entry name" value="Galactose-binding domain-like"/>
    <property type="match status" value="2"/>
</dbReference>
<evidence type="ECO:0000256" key="3">
    <source>
        <dbReference type="ARBA" id="ARBA00022729"/>
    </source>
</evidence>